<dbReference type="AlphaFoldDB" id="A0A8C0WAJ9"/>
<name>A0A8C0WAJ9_CASCN</name>
<dbReference type="InterPro" id="IPR013083">
    <property type="entry name" value="Znf_RING/FYVE/PHD"/>
</dbReference>
<reference evidence="1" key="1">
    <citation type="submission" date="2023-09" db="UniProtKB">
        <authorList>
            <consortium name="Ensembl"/>
        </authorList>
    </citation>
    <scope>IDENTIFICATION</scope>
</reference>
<accession>A0A8C0WAJ9</accession>
<evidence type="ECO:0000313" key="1">
    <source>
        <dbReference type="Ensembl" id="ENSCCNP00000007464.1"/>
    </source>
</evidence>
<dbReference type="Gene3D" id="3.30.40.10">
    <property type="entry name" value="Zinc/RING finger domain, C3HC4 (zinc finger)"/>
    <property type="match status" value="1"/>
</dbReference>
<dbReference type="Ensembl" id="ENSCCNT00000009892.1">
    <property type="protein sequence ID" value="ENSCCNP00000007464.1"/>
    <property type="gene ID" value="ENSCCNG00000007962.1"/>
</dbReference>
<dbReference type="SUPFAM" id="SSF57850">
    <property type="entry name" value="RING/U-box"/>
    <property type="match status" value="1"/>
</dbReference>
<sequence>MEFSKVLTDLQVQANCPICLEYLKSQVTINSSGYNSCLSCIKLSLHLPCSFCHFCCPKRKFSSKLQLGNLTEIAKPLPIRRSKRKRTTCGVPLLDRTGCRVISVGACL</sequence>
<protein>
    <submittedName>
        <fullName evidence="1">Uncharacterized protein</fullName>
    </submittedName>
</protein>
<organism evidence="1">
    <name type="scientific">Castor canadensis</name>
    <name type="common">American beaver</name>
    <dbReference type="NCBI Taxonomy" id="51338"/>
    <lineage>
        <taxon>Eukaryota</taxon>
        <taxon>Metazoa</taxon>
        <taxon>Chordata</taxon>
        <taxon>Craniata</taxon>
        <taxon>Vertebrata</taxon>
        <taxon>Euteleostomi</taxon>
        <taxon>Mammalia</taxon>
        <taxon>Eutheria</taxon>
        <taxon>Euarchontoglires</taxon>
        <taxon>Glires</taxon>
        <taxon>Rodentia</taxon>
        <taxon>Castorimorpha</taxon>
        <taxon>Castoridae</taxon>
        <taxon>Castor</taxon>
    </lineage>
</organism>
<proteinExistence type="predicted"/>